<evidence type="ECO:0000259" key="1">
    <source>
        <dbReference type="PROSITE" id="PS50188"/>
    </source>
</evidence>
<comment type="caution">
    <text evidence="2">The sequence shown here is derived from an EMBL/GenBank/DDBJ whole genome shotgun (WGS) entry which is preliminary data.</text>
</comment>
<feature type="non-terminal residue" evidence="2">
    <location>
        <position position="157"/>
    </location>
</feature>
<dbReference type="SMART" id="SM00589">
    <property type="entry name" value="PRY"/>
    <property type="match status" value="1"/>
</dbReference>
<dbReference type="CDD" id="cd13733">
    <property type="entry name" value="SPRY_PRY_C-I_1"/>
    <property type="match status" value="1"/>
</dbReference>
<dbReference type="AlphaFoldDB" id="A0AAD5FAI9"/>
<dbReference type="EMBL" id="MU582682">
    <property type="protein sequence ID" value="KAI5608444.1"/>
    <property type="molecule type" value="Genomic_DNA"/>
</dbReference>
<dbReference type="PANTHER" id="PTHR24103">
    <property type="entry name" value="E3 UBIQUITIN-PROTEIN LIGASE TRIM"/>
    <property type="match status" value="1"/>
</dbReference>
<gene>
    <name evidence="2" type="ORF">C0J50_12253</name>
</gene>
<dbReference type="PRINTS" id="PR01407">
    <property type="entry name" value="BUTYPHLNCDUF"/>
</dbReference>
<dbReference type="Proteomes" id="UP001205998">
    <property type="component" value="Unassembled WGS sequence"/>
</dbReference>
<dbReference type="Pfam" id="PF13765">
    <property type="entry name" value="PRY"/>
    <property type="match status" value="1"/>
</dbReference>
<feature type="domain" description="B30.2/SPRY" evidence="1">
    <location>
        <begin position="1"/>
        <end position="157"/>
    </location>
</feature>
<dbReference type="Gene3D" id="2.60.120.920">
    <property type="match status" value="1"/>
</dbReference>
<feature type="non-terminal residue" evidence="2">
    <location>
        <position position="1"/>
    </location>
</feature>
<evidence type="ECO:0000313" key="3">
    <source>
        <dbReference type="Proteomes" id="UP001205998"/>
    </source>
</evidence>
<dbReference type="InterPro" id="IPR013320">
    <property type="entry name" value="ConA-like_dom_sf"/>
</dbReference>
<sequence>LSPDGKQVRCGDTIQNLTKTPQRFTVYPAVVGNQSFSSGRFYYEVQVREKTHWRLGVMRENINRKEWMIIESPQNGVWTVGLYNNQYYARADTDVLLTLREKVEKLGVFVDYDEGLVSFYDVNSRSHIYSFTGQTFTHKLFPYFHPGYNDDAPLICI</sequence>
<accession>A0AAD5FAI9</accession>
<dbReference type="InterPro" id="IPR050143">
    <property type="entry name" value="TRIM/RBCC"/>
</dbReference>
<dbReference type="InterPro" id="IPR001870">
    <property type="entry name" value="B30.2/SPRY"/>
</dbReference>
<dbReference type="InterPro" id="IPR043136">
    <property type="entry name" value="B30.2/SPRY_sf"/>
</dbReference>
<keyword evidence="3" id="KW-1185">Reference proteome</keyword>
<organism evidence="2 3">
    <name type="scientific">Silurus asotus</name>
    <name type="common">Amur catfish</name>
    <name type="synonym">Parasilurus asotus</name>
    <dbReference type="NCBI Taxonomy" id="30991"/>
    <lineage>
        <taxon>Eukaryota</taxon>
        <taxon>Metazoa</taxon>
        <taxon>Chordata</taxon>
        <taxon>Craniata</taxon>
        <taxon>Vertebrata</taxon>
        <taxon>Euteleostomi</taxon>
        <taxon>Actinopterygii</taxon>
        <taxon>Neopterygii</taxon>
        <taxon>Teleostei</taxon>
        <taxon>Ostariophysi</taxon>
        <taxon>Siluriformes</taxon>
        <taxon>Siluridae</taxon>
        <taxon>Silurus</taxon>
    </lineage>
</organism>
<evidence type="ECO:0000313" key="2">
    <source>
        <dbReference type="EMBL" id="KAI5608444.1"/>
    </source>
</evidence>
<name>A0AAD5FAI9_SILAS</name>
<protein>
    <submittedName>
        <fullName evidence="2">Bloodthirsty-relatedprotein family, member 18</fullName>
    </submittedName>
</protein>
<dbReference type="Pfam" id="PF00622">
    <property type="entry name" value="SPRY"/>
    <property type="match status" value="1"/>
</dbReference>
<dbReference type="InterPro" id="IPR006574">
    <property type="entry name" value="PRY"/>
</dbReference>
<dbReference type="InterPro" id="IPR003879">
    <property type="entry name" value="Butyrophylin_SPRY"/>
</dbReference>
<dbReference type="PROSITE" id="PS50188">
    <property type="entry name" value="B302_SPRY"/>
    <property type="match status" value="1"/>
</dbReference>
<dbReference type="FunFam" id="2.60.120.920:FF:000004">
    <property type="entry name" value="Butyrophilin subfamily 1 member A1"/>
    <property type="match status" value="1"/>
</dbReference>
<dbReference type="SMART" id="SM00449">
    <property type="entry name" value="SPRY"/>
    <property type="match status" value="1"/>
</dbReference>
<reference evidence="2" key="1">
    <citation type="submission" date="2018-07" db="EMBL/GenBank/DDBJ databases">
        <title>Comparative genomics of catfishes provides insights into carnivory and benthic adaptation.</title>
        <authorList>
            <person name="Zhang Y."/>
            <person name="Wang D."/>
            <person name="Peng Z."/>
            <person name="Zheng S."/>
            <person name="Shao F."/>
            <person name="Tao W."/>
        </authorList>
    </citation>
    <scope>NUCLEOTIDE SEQUENCE</scope>
    <source>
        <strain evidence="2">Chongqing</strain>
    </source>
</reference>
<dbReference type="SUPFAM" id="SSF49899">
    <property type="entry name" value="Concanavalin A-like lectins/glucanases"/>
    <property type="match status" value="1"/>
</dbReference>
<dbReference type="InterPro" id="IPR003877">
    <property type="entry name" value="SPRY_dom"/>
</dbReference>
<proteinExistence type="predicted"/>